<evidence type="ECO:0000256" key="1">
    <source>
        <dbReference type="SAM" id="MobiDB-lite"/>
    </source>
</evidence>
<name>A0AAD5WPB2_9PEZI</name>
<dbReference type="Proteomes" id="UP001201980">
    <property type="component" value="Unassembled WGS sequence"/>
</dbReference>
<dbReference type="PANTHER" id="PTHR40460:SF1">
    <property type="entry name" value="CSBD-LIKE DOMAIN-CONTAINING PROTEIN"/>
    <property type="match status" value="1"/>
</dbReference>
<dbReference type="PANTHER" id="PTHR40460">
    <property type="entry name" value="CHROMOSOME 1, WHOLE GENOME SHOTGUN SEQUENCE"/>
    <property type="match status" value="1"/>
</dbReference>
<feature type="compositionally biased region" description="Basic and acidic residues" evidence="1">
    <location>
        <begin position="33"/>
        <end position="44"/>
    </location>
</feature>
<sequence>MSNNQTSSFQSYVDSATGAVQNAIGSATGNQKDQTEGQAKKAMAEDEYDASHAAVKGPGFAASGSGALAKDDPDRGAGQWNQTMGSAKQTVGGLLGAEGLKEQGRRQNVEGQEQEAKGQISDLGSGVGDRVTGAVGGAVSGITGDRQEQLKYQDQHDKGKTLQRGAEHDIEKQAQAQQKAD</sequence>
<feature type="region of interest" description="Disordered" evidence="1">
    <location>
        <begin position="24"/>
        <end position="181"/>
    </location>
</feature>
<evidence type="ECO:0008006" key="4">
    <source>
        <dbReference type="Google" id="ProtNLM"/>
    </source>
</evidence>
<keyword evidence="3" id="KW-1185">Reference proteome</keyword>
<accession>A0AAD5WPB2</accession>
<feature type="compositionally biased region" description="Basic and acidic residues" evidence="1">
    <location>
        <begin position="99"/>
        <end position="108"/>
    </location>
</feature>
<dbReference type="SUPFAM" id="SSF69047">
    <property type="entry name" value="Hypothetical protein YjbJ"/>
    <property type="match status" value="1"/>
</dbReference>
<evidence type="ECO:0000313" key="3">
    <source>
        <dbReference type="Proteomes" id="UP001201980"/>
    </source>
</evidence>
<dbReference type="AlphaFoldDB" id="A0AAD5WPB2"/>
<feature type="compositionally biased region" description="Polar residues" evidence="1">
    <location>
        <begin position="79"/>
        <end position="89"/>
    </location>
</feature>
<evidence type="ECO:0000313" key="2">
    <source>
        <dbReference type="EMBL" id="KAJ2894775.1"/>
    </source>
</evidence>
<protein>
    <recommendedName>
        <fullName evidence="4">CsbD-like domain-containing protein</fullName>
    </recommendedName>
</protein>
<gene>
    <name evidence="2" type="ORF">MKZ38_007235</name>
</gene>
<feature type="compositionally biased region" description="Basic and acidic residues" evidence="1">
    <location>
        <begin position="145"/>
        <end position="172"/>
    </location>
</feature>
<reference evidence="2" key="1">
    <citation type="submission" date="2022-07" db="EMBL/GenBank/DDBJ databases">
        <title>Draft genome sequence of Zalerion maritima ATCC 34329, a (micro)plastics degrading marine fungus.</title>
        <authorList>
            <person name="Paco A."/>
            <person name="Goncalves M.F.M."/>
            <person name="Rocha-Santos T.A.P."/>
            <person name="Alves A."/>
        </authorList>
    </citation>
    <scope>NUCLEOTIDE SEQUENCE</scope>
    <source>
        <strain evidence="2">ATCC 34329</strain>
    </source>
</reference>
<dbReference type="EMBL" id="JAKWBI020000457">
    <property type="protein sequence ID" value="KAJ2894775.1"/>
    <property type="molecule type" value="Genomic_DNA"/>
</dbReference>
<comment type="caution">
    <text evidence="2">The sequence shown here is derived from an EMBL/GenBank/DDBJ whole genome shotgun (WGS) entry which is preliminary data.</text>
</comment>
<organism evidence="2 3">
    <name type="scientific">Zalerion maritima</name>
    <dbReference type="NCBI Taxonomy" id="339359"/>
    <lineage>
        <taxon>Eukaryota</taxon>
        <taxon>Fungi</taxon>
        <taxon>Dikarya</taxon>
        <taxon>Ascomycota</taxon>
        <taxon>Pezizomycotina</taxon>
        <taxon>Sordariomycetes</taxon>
        <taxon>Lulworthiomycetidae</taxon>
        <taxon>Lulworthiales</taxon>
        <taxon>Lulworthiaceae</taxon>
        <taxon>Zalerion</taxon>
    </lineage>
</organism>
<proteinExistence type="predicted"/>
<dbReference type="InterPro" id="IPR036629">
    <property type="entry name" value="YjbJ_sf"/>
</dbReference>